<dbReference type="GO" id="GO:0005886">
    <property type="term" value="C:plasma membrane"/>
    <property type="evidence" value="ECO:0007669"/>
    <property type="project" value="UniProtKB-SubCell"/>
</dbReference>
<evidence type="ECO:0000256" key="3">
    <source>
        <dbReference type="ARBA" id="ARBA00022692"/>
    </source>
</evidence>
<keyword evidence="3 6" id="KW-0812">Transmembrane</keyword>
<dbReference type="Proteomes" id="UP000555407">
    <property type="component" value="Unassembled WGS sequence"/>
</dbReference>
<organism evidence="7 8">
    <name type="scientific">Kribbella shirazensis</name>
    <dbReference type="NCBI Taxonomy" id="1105143"/>
    <lineage>
        <taxon>Bacteria</taxon>
        <taxon>Bacillati</taxon>
        <taxon>Actinomycetota</taxon>
        <taxon>Actinomycetes</taxon>
        <taxon>Propionibacteriales</taxon>
        <taxon>Kribbellaceae</taxon>
        <taxon>Kribbella</taxon>
    </lineage>
</organism>
<keyword evidence="5 6" id="KW-0472">Membrane</keyword>
<feature type="transmembrane region" description="Helical" evidence="6">
    <location>
        <begin position="264"/>
        <end position="295"/>
    </location>
</feature>
<dbReference type="CDD" id="cd06581">
    <property type="entry name" value="TM_PBP1_LivM_like"/>
    <property type="match status" value="1"/>
</dbReference>
<evidence type="ECO:0000256" key="5">
    <source>
        <dbReference type="ARBA" id="ARBA00023136"/>
    </source>
</evidence>
<sequence length="345" mass="36876">MSVMASSRRRVTGGLRALSPRPTTARRFGPWPVPIAFFVFVPLVLRNDYYIDVASVAMTFVVLGAAFNLLYGYVGLLSFAQVAFFGIGGYATAWLVTATGLWQPLAFLAGGLVAALAATVVGLVTVRLSEGAFAIITLSFTLLCAVVAAEWTSVTGGRQGIFGLPAPQFAIGAVELEAVSPSQYLWLLSGFTLAALWGMRRIVVSPVGKVLVAIRDNEALAKAQGYSTNRYKLAVFVASAFVTGIAGALHVFRLTAIDPSVFDFYLMQVMLIVVILGGAGTYWPVVVSAVAFAALPEFLRLADEARLVLYGVLLVVGLVFTPQGLGGTLKERAIRRRLRDLEEDS</sequence>
<evidence type="ECO:0000256" key="6">
    <source>
        <dbReference type="SAM" id="Phobius"/>
    </source>
</evidence>
<name>A0A7X5VC46_9ACTN</name>
<feature type="transmembrane region" description="Helical" evidence="6">
    <location>
        <begin position="28"/>
        <end position="45"/>
    </location>
</feature>
<dbReference type="PANTHER" id="PTHR30482:SF20">
    <property type="entry name" value="HIGH-AFFINITY BRANCHED-CHAIN AMINO ACID TRANSPORT SYSTEM PERMEASE PROTEIN LIVM"/>
    <property type="match status" value="1"/>
</dbReference>
<feature type="transmembrane region" description="Helical" evidence="6">
    <location>
        <begin position="102"/>
        <end position="124"/>
    </location>
</feature>
<accession>A0A7X5VC46</accession>
<comment type="subcellular location">
    <subcellularLocation>
        <location evidence="1">Cell membrane</location>
        <topology evidence="1">Multi-pass membrane protein</topology>
    </subcellularLocation>
</comment>
<evidence type="ECO:0000313" key="8">
    <source>
        <dbReference type="Proteomes" id="UP000555407"/>
    </source>
</evidence>
<dbReference type="EMBL" id="JAASRO010000001">
    <property type="protein sequence ID" value="NIK58509.1"/>
    <property type="molecule type" value="Genomic_DNA"/>
</dbReference>
<evidence type="ECO:0000256" key="4">
    <source>
        <dbReference type="ARBA" id="ARBA00022989"/>
    </source>
</evidence>
<gene>
    <name evidence="7" type="ORF">BJY22_004226</name>
</gene>
<evidence type="ECO:0000313" key="7">
    <source>
        <dbReference type="EMBL" id="NIK58509.1"/>
    </source>
</evidence>
<keyword evidence="4 6" id="KW-1133">Transmembrane helix</keyword>
<evidence type="ECO:0000256" key="2">
    <source>
        <dbReference type="ARBA" id="ARBA00022475"/>
    </source>
</evidence>
<proteinExistence type="predicted"/>
<feature type="transmembrane region" description="Helical" evidence="6">
    <location>
        <begin position="307"/>
        <end position="325"/>
    </location>
</feature>
<keyword evidence="8" id="KW-1185">Reference proteome</keyword>
<feature type="transmembrane region" description="Helical" evidence="6">
    <location>
        <begin position="131"/>
        <end position="149"/>
    </location>
</feature>
<protein>
    <submittedName>
        <fullName evidence="7">Branched-chain amino acid transport system permease protein</fullName>
    </submittedName>
</protein>
<dbReference type="GO" id="GO:0015658">
    <property type="term" value="F:branched-chain amino acid transmembrane transporter activity"/>
    <property type="evidence" value="ECO:0007669"/>
    <property type="project" value="InterPro"/>
</dbReference>
<dbReference type="AlphaFoldDB" id="A0A7X5VC46"/>
<dbReference type="InterPro" id="IPR001851">
    <property type="entry name" value="ABC_transp_permease"/>
</dbReference>
<feature type="transmembrane region" description="Helical" evidence="6">
    <location>
        <begin position="233"/>
        <end position="252"/>
    </location>
</feature>
<comment type="caution">
    <text evidence="7">The sequence shown here is derived from an EMBL/GenBank/DDBJ whole genome shotgun (WGS) entry which is preliminary data.</text>
</comment>
<keyword evidence="2" id="KW-1003">Cell membrane</keyword>
<feature type="transmembrane region" description="Helical" evidence="6">
    <location>
        <begin position="51"/>
        <end position="71"/>
    </location>
</feature>
<feature type="transmembrane region" description="Helical" evidence="6">
    <location>
        <begin position="76"/>
        <end position="96"/>
    </location>
</feature>
<evidence type="ECO:0000256" key="1">
    <source>
        <dbReference type="ARBA" id="ARBA00004651"/>
    </source>
</evidence>
<dbReference type="PANTHER" id="PTHR30482">
    <property type="entry name" value="HIGH-AFFINITY BRANCHED-CHAIN AMINO ACID TRANSPORT SYSTEM PERMEASE"/>
    <property type="match status" value="1"/>
</dbReference>
<reference evidence="7 8" key="1">
    <citation type="submission" date="2020-03" db="EMBL/GenBank/DDBJ databases">
        <title>Sequencing the genomes of 1000 actinobacteria strains.</title>
        <authorList>
            <person name="Klenk H.-P."/>
        </authorList>
    </citation>
    <scope>NUCLEOTIDE SEQUENCE [LARGE SCALE GENOMIC DNA]</scope>
    <source>
        <strain evidence="7 8">DSM 45490</strain>
    </source>
</reference>
<dbReference type="InterPro" id="IPR043428">
    <property type="entry name" value="LivM-like"/>
</dbReference>
<dbReference type="Pfam" id="PF02653">
    <property type="entry name" value="BPD_transp_2"/>
    <property type="match status" value="1"/>
</dbReference>
<dbReference type="RefSeq" id="WP_167209359.1">
    <property type="nucleotide sequence ID" value="NZ_JAASRO010000001.1"/>
</dbReference>